<dbReference type="Proteomes" id="UP000401717">
    <property type="component" value="Unassembled WGS sequence"/>
</dbReference>
<dbReference type="InterPro" id="IPR010982">
    <property type="entry name" value="Lambda_DNA-bd_dom_sf"/>
</dbReference>
<name>A0A564G6B4_9HYPH</name>
<proteinExistence type="predicted"/>
<dbReference type="EMBL" id="CABFVH010000096">
    <property type="protein sequence ID" value="VUF16105.1"/>
    <property type="molecule type" value="Genomic_DNA"/>
</dbReference>
<dbReference type="EMBL" id="BPQI01000245">
    <property type="protein sequence ID" value="GJD59717.1"/>
    <property type="molecule type" value="Genomic_DNA"/>
</dbReference>
<evidence type="ECO:0000313" key="4">
    <source>
        <dbReference type="Proteomes" id="UP001055303"/>
    </source>
</evidence>
<dbReference type="AlphaFoldDB" id="A0A564G6B4"/>
<dbReference type="InterPro" id="IPR001387">
    <property type="entry name" value="Cro/C1-type_HTH"/>
</dbReference>
<dbReference type="SUPFAM" id="SSF47413">
    <property type="entry name" value="lambda repressor-like DNA-binding domains"/>
    <property type="match status" value="1"/>
</dbReference>
<accession>A0A564G6B4</accession>
<reference evidence="1" key="3">
    <citation type="submission" date="2021-08" db="EMBL/GenBank/DDBJ databases">
        <authorList>
            <person name="Tani A."/>
            <person name="Ola A."/>
            <person name="Ogura Y."/>
            <person name="Katsura K."/>
            <person name="Hayashi T."/>
        </authorList>
    </citation>
    <scope>NUCLEOTIDE SEQUENCE</scope>
    <source>
        <strain evidence="1">DSM 22415</strain>
    </source>
</reference>
<sequence length="165" mass="17787">MARMSLNELRTRASTVDRAKVDATTEADIEAQRAADGDADLAVPNAARVVEAPRALRVRLAMTQREIADALRIPLGTWRNWEQGRVALEPAAAALIAIVSRMPELAFDALAHPEPEKRQDDFLDAFRKPKPSNEVEASVTDAVEALAAALGAAVVDADKPAKQRA</sequence>
<organism evidence="2 3">
    <name type="scientific">Methylobacterium dankookense</name>
    <dbReference type="NCBI Taxonomy" id="560405"/>
    <lineage>
        <taxon>Bacteria</taxon>
        <taxon>Pseudomonadati</taxon>
        <taxon>Pseudomonadota</taxon>
        <taxon>Alphaproteobacteria</taxon>
        <taxon>Hyphomicrobiales</taxon>
        <taxon>Methylobacteriaceae</taxon>
        <taxon>Methylobacterium</taxon>
    </lineage>
</organism>
<protein>
    <recommendedName>
        <fullName evidence="5">HTH cro/C1-type domain-containing protein</fullName>
    </recommendedName>
</protein>
<evidence type="ECO:0000313" key="2">
    <source>
        <dbReference type="EMBL" id="VUF16105.1"/>
    </source>
</evidence>
<evidence type="ECO:0000313" key="3">
    <source>
        <dbReference type="Proteomes" id="UP000401717"/>
    </source>
</evidence>
<reference evidence="2 3" key="1">
    <citation type="submission" date="2019-06" db="EMBL/GenBank/DDBJ databases">
        <authorList>
            <person name="Rodrigo-Torres L."/>
            <person name="Arahal R. D."/>
            <person name="Lucena T."/>
        </authorList>
    </citation>
    <scope>NUCLEOTIDE SEQUENCE [LARGE SCALE GENOMIC DNA]</scope>
    <source>
        <strain evidence="2 3">SW08-7</strain>
    </source>
</reference>
<dbReference type="GO" id="GO:0003677">
    <property type="term" value="F:DNA binding"/>
    <property type="evidence" value="ECO:0007669"/>
    <property type="project" value="InterPro"/>
</dbReference>
<dbReference type="Proteomes" id="UP001055303">
    <property type="component" value="Unassembled WGS sequence"/>
</dbReference>
<dbReference type="CDD" id="cd00093">
    <property type="entry name" value="HTH_XRE"/>
    <property type="match status" value="1"/>
</dbReference>
<dbReference type="Gene3D" id="1.10.260.40">
    <property type="entry name" value="lambda repressor-like DNA-binding domains"/>
    <property type="match status" value="1"/>
</dbReference>
<gene>
    <name evidence="1" type="ORF">IFDJLNFL_5648</name>
    <name evidence="2" type="ORF">MTDSW087_05856</name>
</gene>
<evidence type="ECO:0000313" key="1">
    <source>
        <dbReference type="EMBL" id="GJD59717.1"/>
    </source>
</evidence>
<evidence type="ECO:0008006" key="5">
    <source>
        <dbReference type="Google" id="ProtNLM"/>
    </source>
</evidence>
<keyword evidence="4" id="KW-1185">Reference proteome</keyword>
<reference evidence="1" key="2">
    <citation type="journal article" date="2021" name="Front. Microbiol.">
        <title>Comprehensive Comparative Genomics and Phenotyping of Methylobacterium Species.</title>
        <authorList>
            <person name="Alessa O."/>
            <person name="Ogura Y."/>
            <person name="Fujitani Y."/>
            <person name="Takami H."/>
            <person name="Hayashi T."/>
            <person name="Sahin N."/>
            <person name="Tani A."/>
        </authorList>
    </citation>
    <scope>NUCLEOTIDE SEQUENCE</scope>
    <source>
        <strain evidence="1">DSM 22415</strain>
    </source>
</reference>